<evidence type="ECO:0000313" key="5">
    <source>
        <dbReference type="EMBL" id="HIX01048.1"/>
    </source>
</evidence>
<accession>A0A9D1UV73</accession>
<dbReference type="PANTHER" id="PTHR30146:SF109">
    <property type="entry name" value="HTH-TYPE TRANSCRIPTIONAL REGULATOR GALS"/>
    <property type="match status" value="1"/>
</dbReference>
<dbReference type="GO" id="GO:0000976">
    <property type="term" value="F:transcription cis-regulatory region binding"/>
    <property type="evidence" value="ECO:0007669"/>
    <property type="project" value="TreeGrafter"/>
</dbReference>
<evidence type="ECO:0000313" key="6">
    <source>
        <dbReference type="Proteomes" id="UP000824151"/>
    </source>
</evidence>
<dbReference type="CDD" id="cd06267">
    <property type="entry name" value="PBP1_LacI_sugar_binding-like"/>
    <property type="match status" value="1"/>
</dbReference>
<reference evidence="5" key="2">
    <citation type="submission" date="2021-04" db="EMBL/GenBank/DDBJ databases">
        <authorList>
            <person name="Gilroy R."/>
        </authorList>
    </citation>
    <scope>NUCLEOTIDE SEQUENCE</scope>
    <source>
        <strain evidence="5">ChiHejej3B27-3195</strain>
    </source>
</reference>
<evidence type="ECO:0000256" key="1">
    <source>
        <dbReference type="ARBA" id="ARBA00023015"/>
    </source>
</evidence>
<dbReference type="InterPro" id="IPR046335">
    <property type="entry name" value="LacI/GalR-like_sensor"/>
</dbReference>
<evidence type="ECO:0000256" key="3">
    <source>
        <dbReference type="ARBA" id="ARBA00023163"/>
    </source>
</evidence>
<name>A0A9D1UV73_9MICC</name>
<protein>
    <submittedName>
        <fullName evidence="5">Substrate-binding domain-containing protein</fullName>
    </submittedName>
</protein>
<feature type="domain" description="Transcriptional regulator LacI/GalR-like sensor" evidence="4">
    <location>
        <begin position="46"/>
        <end position="203"/>
    </location>
</feature>
<keyword evidence="2" id="KW-0238">DNA-binding</keyword>
<organism evidence="5 6">
    <name type="scientific">Candidatus Nesterenkonia stercoripullorum</name>
    <dbReference type="NCBI Taxonomy" id="2838701"/>
    <lineage>
        <taxon>Bacteria</taxon>
        <taxon>Bacillati</taxon>
        <taxon>Actinomycetota</taxon>
        <taxon>Actinomycetes</taxon>
        <taxon>Micrococcales</taxon>
        <taxon>Micrococcaceae</taxon>
        <taxon>Nesterenkonia</taxon>
    </lineage>
</organism>
<evidence type="ECO:0000259" key="4">
    <source>
        <dbReference type="Pfam" id="PF13377"/>
    </source>
</evidence>
<dbReference type="InterPro" id="IPR028082">
    <property type="entry name" value="Peripla_BP_I"/>
</dbReference>
<dbReference type="SUPFAM" id="SSF53822">
    <property type="entry name" value="Periplasmic binding protein-like I"/>
    <property type="match status" value="1"/>
</dbReference>
<dbReference type="Proteomes" id="UP000824151">
    <property type="component" value="Unassembled WGS sequence"/>
</dbReference>
<gene>
    <name evidence="5" type="ORF">H9871_13005</name>
</gene>
<dbReference type="Gene3D" id="3.40.50.2300">
    <property type="match status" value="2"/>
</dbReference>
<feature type="non-terminal residue" evidence="5">
    <location>
        <position position="1"/>
    </location>
</feature>
<proteinExistence type="predicted"/>
<reference evidence="5" key="1">
    <citation type="journal article" date="2021" name="PeerJ">
        <title>Extensive microbial diversity within the chicken gut microbiome revealed by metagenomics and culture.</title>
        <authorList>
            <person name="Gilroy R."/>
            <person name="Ravi A."/>
            <person name="Getino M."/>
            <person name="Pursley I."/>
            <person name="Horton D.L."/>
            <person name="Alikhan N.F."/>
            <person name="Baker D."/>
            <person name="Gharbi K."/>
            <person name="Hall N."/>
            <person name="Watson M."/>
            <person name="Adriaenssens E.M."/>
            <person name="Foster-Nyarko E."/>
            <person name="Jarju S."/>
            <person name="Secka A."/>
            <person name="Antonio M."/>
            <person name="Oren A."/>
            <person name="Chaudhuri R.R."/>
            <person name="La Ragione R."/>
            <person name="Hildebrand F."/>
            <person name="Pallen M.J."/>
        </authorList>
    </citation>
    <scope>NUCLEOTIDE SEQUENCE</scope>
    <source>
        <strain evidence="5">ChiHejej3B27-3195</strain>
    </source>
</reference>
<evidence type="ECO:0000256" key="2">
    <source>
        <dbReference type="ARBA" id="ARBA00023125"/>
    </source>
</evidence>
<comment type="caution">
    <text evidence="5">The sequence shown here is derived from an EMBL/GenBank/DDBJ whole genome shotgun (WGS) entry which is preliminary data.</text>
</comment>
<dbReference type="EMBL" id="DXGD01000485">
    <property type="protein sequence ID" value="HIX01048.1"/>
    <property type="molecule type" value="Genomic_DNA"/>
</dbReference>
<dbReference type="AlphaFoldDB" id="A0A9D1UV73"/>
<dbReference type="PANTHER" id="PTHR30146">
    <property type="entry name" value="LACI-RELATED TRANSCRIPTIONAL REPRESSOR"/>
    <property type="match status" value="1"/>
</dbReference>
<sequence>VPSGDSHDHLTEAAQRMSIVLAHRVLDGLHADSVAPDDRGASRAAVQELLEAGHRRIAFLGDLGFIYNIQQRYEGFLEAHSAAGVPVCESLIVFDSRSAESAAERVTALLNTEQPPTAIFASNNLNCLGTLVALREASGRRGSGGPAGVDVIGFDALPEAKYMDVPVTLLSYDQDELGQRAASLLVERAAGRHHEPQHVIVPVTAQRAGFTS</sequence>
<dbReference type="Pfam" id="PF13377">
    <property type="entry name" value="Peripla_BP_3"/>
    <property type="match status" value="1"/>
</dbReference>
<keyword evidence="3" id="KW-0804">Transcription</keyword>
<keyword evidence="1" id="KW-0805">Transcription regulation</keyword>
<dbReference type="GO" id="GO:0003700">
    <property type="term" value="F:DNA-binding transcription factor activity"/>
    <property type="evidence" value="ECO:0007669"/>
    <property type="project" value="TreeGrafter"/>
</dbReference>